<feature type="compositionally biased region" description="Basic and acidic residues" evidence="3">
    <location>
        <begin position="1203"/>
        <end position="1219"/>
    </location>
</feature>
<organism evidence="5">
    <name type="scientific">Timema tahoe</name>
    <dbReference type="NCBI Taxonomy" id="61484"/>
    <lineage>
        <taxon>Eukaryota</taxon>
        <taxon>Metazoa</taxon>
        <taxon>Ecdysozoa</taxon>
        <taxon>Arthropoda</taxon>
        <taxon>Hexapoda</taxon>
        <taxon>Insecta</taxon>
        <taxon>Pterygota</taxon>
        <taxon>Neoptera</taxon>
        <taxon>Polyneoptera</taxon>
        <taxon>Phasmatodea</taxon>
        <taxon>Timematodea</taxon>
        <taxon>Timematoidea</taxon>
        <taxon>Timematidae</taxon>
        <taxon>Timema</taxon>
    </lineage>
</organism>
<feature type="domain" description="S1 motif" evidence="4">
    <location>
        <begin position="784"/>
        <end position="845"/>
    </location>
</feature>
<feature type="compositionally biased region" description="Polar residues" evidence="3">
    <location>
        <begin position="1114"/>
        <end position="1126"/>
    </location>
</feature>
<dbReference type="InterPro" id="IPR003029">
    <property type="entry name" value="S1_domain"/>
</dbReference>
<dbReference type="Gene3D" id="2.40.50.140">
    <property type="entry name" value="Nucleic acid-binding proteins"/>
    <property type="match status" value="5"/>
</dbReference>
<evidence type="ECO:0000313" key="5">
    <source>
        <dbReference type="EMBL" id="CAD7454273.1"/>
    </source>
</evidence>
<feature type="compositionally biased region" description="Polar residues" evidence="3">
    <location>
        <begin position="1189"/>
        <end position="1202"/>
    </location>
</feature>
<feature type="region of interest" description="Disordered" evidence="3">
    <location>
        <begin position="1189"/>
        <end position="1226"/>
    </location>
</feature>
<dbReference type="GO" id="GO:0032040">
    <property type="term" value="C:small-subunit processome"/>
    <property type="evidence" value="ECO:0007669"/>
    <property type="project" value="TreeGrafter"/>
</dbReference>
<dbReference type="GO" id="GO:0006364">
    <property type="term" value="P:rRNA processing"/>
    <property type="evidence" value="ECO:0007669"/>
    <property type="project" value="UniProtKB-KW"/>
</dbReference>
<comment type="subcellular location">
    <subcellularLocation>
        <location evidence="1">Nucleus</location>
        <location evidence="1">Nucleolus</location>
    </subcellularLocation>
</comment>
<dbReference type="InterPro" id="IPR011990">
    <property type="entry name" value="TPR-like_helical_dom_sf"/>
</dbReference>
<evidence type="ECO:0000259" key="4">
    <source>
        <dbReference type="PROSITE" id="PS50126"/>
    </source>
</evidence>
<feature type="region of interest" description="Disordered" evidence="3">
    <location>
        <begin position="1247"/>
        <end position="1282"/>
    </location>
</feature>
<dbReference type="FunFam" id="2.40.50.140:FF:000103">
    <property type="entry name" value="protein RRP5 homolog"/>
    <property type="match status" value="1"/>
</dbReference>
<dbReference type="Pfam" id="PF00575">
    <property type="entry name" value="S1"/>
    <property type="match status" value="1"/>
</dbReference>
<feature type="region of interest" description="Disordered" evidence="3">
    <location>
        <begin position="952"/>
        <end position="986"/>
    </location>
</feature>
<feature type="domain" description="S1 motif" evidence="4">
    <location>
        <begin position="492"/>
        <end position="561"/>
    </location>
</feature>
<dbReference type="EMBL" id="OE000553">
    <property type="protein sequence ID" value="CAD7454273.1"/>
    <property type="molecule type" value="Genomic_DNA"/>
</dbReference>
<dbReference type="SMART" id="SM00316">
    <property type="entry name" value="S1"/>
    <property type="match status" value="6"/>
</dbReference>
<reference evidence="5" key="1">
    <citation type="submission" date="2020-11" db="EMBL/GenBank/DDBJ databases">
        <authorList>
            <person name="Tran Van P."/>
        </authorList>
    </citation>
    <scope>NUCLEOTIDE SEQUENCE</scope>
</reference>
<protein>
    <recommendedName>
        <fullName evidence="4">S1 motif domain-containing protein</fullName>
    </recommendedName>
</protein>
<name>A0A7R9IAT6_9NEOP</name>
<feature type="domain" description="S1 motif" evidence="4">
    <location>
        <begin position="82"/>
        <end position="168"/>
    </location>
</feature>
<dbReference type="GO" id="GO:0003723">
    <property type="term" value="F:RNA binding"/>
    <property type="evidence" value="ECO:0007669"/>
    <property type="project" value="TreeGrafter"/>
</dbReference>
<keyword evidence="2" id="KW-0698">rRNA processing</keyword>
<dbReference type="SUPFAM" id="SSF50249">
    <property type="entry name" value="Nucleic acid-binding proteins"/>
    <property type="match status" value="4"/>
</dbReference>
<dbReference type="PANTHER" id="PTHR23270:SF10">
    <property type="entry name" value="PROTEIN RRP5 HOMOLOG"/>
    <property type="match status" value="1"/>
</dbReference>
<dbReference type="PANTHER" id="PTHR23270">
    <property type="entry name" value="PROGRAMMED CELL DEATH PROTEIN 11 PRE-RRNA PROCESSING PROTEIN RRP5"/>
    <property type="match status" value="1"/>
</dbReference>
<dbReference type="SUPFAM" id="SSF48452">
    <property type="entry name" value="TPR-like"/>
    <property type="match status" value="1"/>
</dbReference>
<dbReference type="InterPro" id="IPR003107">
    <property type="entry name" value="HAT"/>
</dbReference>
<feature type="domain" description="S1 motif" evidence="4">
    <location>
        <begin position="669"/>
        <end position="741"/>
    </location>
</feature>
<sequence>MVFILKEKSFPRGGAKPFSRVSKFNLFKGESAKKKQKLNAKNKRDAVTRNVKVLKEKQEQPPGSSREIFGVTPLSYKSLTEGMVLLGAVRNLESYRISVALPGHICGLVPITGVSEFYTEALEAIAQGGGVAEQEFHRLPDMYCIGQHVVVKVIELGPTKKDVKMSLSPSDIQSGWSRTMLQTGISVVAAVRGVEEHVYVMDVGITGVRAFLKKKCARNYEKSWNHGKPLGIGQVVRCAIVKSDVLLESATVELTADHRQMSEARVDLSSFNLDSILPGTICNITVSQVLRDGLEVMLSDVLTGYVYRNHLVESRHTPKNYVPGENYSARLLYVLPIVKLAYFTLAKGIYPPKPSTVSPLDVLTIGTIVEDATVIHTGNKGIHLGLGKKSDNLKGWVSLVRCMRTGYKETDGPVSKFLRNKYPNGSKVMCRVLNYDYMEQDYICSMETSVLNALYVHPSNLKIAETVSCVIDSTIVKSKIAPLTRYEDAQVGQCYEGTVVNVYTKGLLVSFYGGVSGFVPERKINFGYDDSPENMFYIGQTVKCYVVDVDVPEERITLTFISPHDREKCDVEVGRSYTMTITTFGSNGLQVKGPSWSGIIPSQHLTDSPVLAQSLVNTYKKGTKIVAYCWNINNPCQPVFTLRPSAVNFFTDNANASVLDLGSSAVEVGMIMPCSVARIKSFGIFVELPVRGLYEPLFVPLKEVSDEDLASAEDFGVTLHQGLMCKVINIKDNSKLIVTLRLSKCWDNNLEDSVELLKNHLKDSDRIIKHLKKQGLTTAQLSHGDKVSGVVVEASNLGAVVKLDMDVETLVMPQHCPRGVKQGDKVDGKVLFVDPISGRVDITFNPLVLELINQEQDGKVREDCEVDTHLRMRVVLVTSNFLKVILKGDKGCYQFAYVPTSIHLNHLHPDIRQYKLGANQKMVLKSMEGYKIIGVLAENVLALKRLNKKKEHNKLKLKRQSSGSDFSPPIKKLKHSKNNKDNSCFGHNTEEMVEIKEENYDEPDVKIENEDIYVKNEDEYNPYIEIKEESDIEEPSQTQNQNSSVGYIIDSSPILKRNKKKKKIVEAELIKEDVEIKEEELSGFEDTLSEDLGRFVKRPKPSFEVISLDSESITSNDMGTQKSGLSNKKKTRKNIGEKKHVHPIEVLCVESDNSNSGEVNKFKRKNVKQKKIKGGLVIDKSLRKSSVSSNLIIRNNHSNSEQSDSKKVDNNVVSEHSDSESDDDGDMKRLSLKTGFVWNPKPEQLPALLGERVVSESSSEDEDTEKSGSKKKKRLSMAEKRELARQEEARLHEVELRLMDQDRTPQSADDFDRLVLASPNNSTLWIQYMAFHLQATEIEKARAVAEKALKTIAFREEEEKLNVWVALLNLENLYGTSDSVGKVLERAVQMNDPQKVYLKMLQIYCDSQKAQEADELIGLVCKKFRDKQEVWIQADTVYMKLGLIEKSRNLLQRALNNLDRKQHVMVITKFAQLEQQFGSPERAQTLMEQILVSYPGRIDVWSSYVDMLVKSGRNDLARMSLETHKCLFACIGELSRQFLVQYYPDNAVNNVDHHAPGSSQKPANERTLCGPDSWTALCWRDGMFASALGLRTQHLPFGPSRGGRHVLERAVTQKLSTHKMKSLFKKFLSFEEAHGTPELVTKVRQLALDYVEASTGTQRTQD</sequence>
<dbReference type="Gene3D" id="1.25.40.10">
    <property type="entry name" value="Tetratricopeptide repeat domain"/>
    <property type="match status" value="2"/>
</dbReference>
<accession>A0A7R9IAT6</accession>
<dbReference type="InterPro" id="IPR012340">
    <property type="entry name" value="NA-bd_OB-fold"/>
</dbReference>
<dbReference type="InterPro" id="IPR045209">
    <property type="entry name" value="Rrp5"/>
</dbReference>
<gene>
    <name evidence="5" type="ORF">TTEB3V08_LOCUS2383</name>
</gene>
<evidence type="ECO:0000256" key="3">
    <source>
        <dbReference type="SAM" id="MobiDB-lite"/>
    </source>
</evidence>
<evidence type="ECO:0000256" key="1">
    <source>
        <dbReference type="ARBA" id="ARBA00004604"/>
    </source>
</evidence>
<evidence type="ECO:0000256" key="2">
    <source>
        <dbReference type="ARBA" id="ARBA00022552"/>
    </source>
</evidence>
<feature type="region of interest" description="Disordered" evidence="3">
    <location>
        <begin position="1114"/>
        <end position="1137"/>
    </location>
</feature>
<dbReference type="SMART" id="SM00386">
    <property type="entry name" value="HAT"/>
    <property type="match status" value="4"/>
</dbReference>
<proteinExistence type="predicted"/>
<dbReference type="PROSITE" id="PS50126">
    <property type="entry name" value="S1"/>
    <property type="match status" value="4"/>
</dbReference>